<evidence type="ECO:0000259" key="10">
    <source>
        <dbReference type="PROSITE" id="PS51746"/>
    </source>
</evidence>
<dbReference type="PROSITE" id="PS51746">
    <property type="entry name" value="PPM_2"/>
    <property type="match status" value="1"/>
</dbReference>
<dbReference type="CDD" id="cd00143">
    <property type="entry name" value="PP2Cc"/>
    <property type="match status" value="1"/>
</dbReference>
<accession>A0AAE1SNH5</accession>
<evidence type="ECO:0000256" key="7">
    <source>
        <dbReference type="ARBA" id="ARBA00022912"/>
    </source>
</evidence>
<comment type="similarity">
    <text evidence="9">Belongs to the PP2C family.</text>
</comment>
<dbReference type="Gene3D" id="3.60.40.10">
    <property type="entry name" value="PPM-type phosphatase domain"/>
    <property type="match status" value="1"/>
</dbReference>
<comment type="cofactor">
    <cofactor evidence="2">
        <name>Mg(2+)</name>
        <dbReference type="ChEBI" id="CHEBI:18420"/>
    </cofactor>
</comment>
<sequence>MAMKISISTSTVMNENNNTDSLCCLKRKRPPKIEIPSSVLCEIPVNSLNGADTTSTTPICFLGHGVALFSLKGKKTFMEDTHKIISTSHAKRGFFGVYDGHGGRKAAEFVAENLHSYVFEMLDNGSSTTREKAIEAAYIKTDHHFLKQGLGSGACCVTALIEGKEIIISNLGDCRAVLCRAGVAEAITRDHRAEREDERKRIEDKGGYVEHHRGGWRVHGVLSVSRSIGDAHLKDWVSAQPDTNTLTLTPDMEYLVLASDGLWDQVGDQEAVDLIMQSCPREKSKQLPVATLNEKGDEFNCVSKSPSSKLRRVSIIKSNRKRSCSPCCKKTDNNWMTSEDEFGNENEGPPPTKARRVSTVNQTNMKMKIYSPNQENNSGLNKKQHSNALVAACRELGNLAVSRGSSDDITTWGARFRRILSKNFIKYGNAIVHSYKNGFSGFAARLSEAEAHSVAQRPGVVTIYPDLVLQLCTTRSWDFLKFQTGEEINLSPSSGSDSSADGADTIIGILDTGRIF</sequence>
<dbReference type="InterPro" id="IPR036457">
    <property type="entry name" value="PPM-type-like_dom_sf"/>
</dbReference>
<protein>
    <recommendedName>
        <fullName evidence="3">protein-serine/threonine phosphatase</fullName>
        <ecNumber evidence="3">3.1.3.16</ecNumber>
    </recommendedName>
</protein>
<evidence type="ECO:0000256" key="6">
    <source>
        <dbReference type="ARBA" id="ARBA00022842"/>
    </source>
</evidence>
<organism evidence="11 12">
    <name type="scientific">Anisodus tanguticus</name>
    <dbReference type="NCBI Taxonomy" id="243964"/>
    <lineage>
        <taxon>Eukaryota</taxon>
        <taxon>Viridiplantae</taxon>
        <taxon>Streptophyta</taxon>
        <taxon>Embryophyta</taxon>
        <taxon>Tracheophyta</taxon>
        <taxon>Spermatophyta</taxon>
        <taxon>Magnoliopsida</taxon>
        <taxon>eudicotyledons</taxon>
        <taxon>Gunneridae</taxon>
        <taxon>Pentapetalae</taxon>
        <taxon>asterids</taxon>
        <taxon>lamiids</taxon>
        <taxon>Solanales</taxon>
        <taxon>Solanaceae</taxon>
        <taxon>Solanoideae</taxon>
        <taxon>Hyoscyameae</taxon>
        <taxon>Anisodus</taxon>
    </lineage>
</organism>
<reference evidence="11" key="1">
    <citation type="submission" date="2023-12" db="EMBL/GenBank/DDBJ databases">
        <title>Genome assembly of Anisodus tanguticus.</title>
        <authorList>
            <person name="Wang Y.-J."/>
        </authorList>
    </citation>
    <scope>NUCLEOTIDE SEQUENCE</scope>
    <source>
        <strain evidence="11">KB-2021</strain>
        <tissue evidence="11">Leaf</tissue>
    </source>
</reference>
<dbReference type="EC" id="3.1.3.16" evidence="3"/>
<dbReference type="GO" id="GO:0004252">
    <property type="term" value="F:serine-type endopeptidase activity"/>
    <property type="evidence" value="ECO:0007669"/>
    <property type="project" value="InterPro"/>
</dbReference>
<dbReference type="EMBL" id="JAVYJV010000004">
    <property type="protein sequence ID" value="KAK4373170.1"/>
    <property type="molecule type" value="Genomic_DNA"/>
</dbReference>
<dbReference type="SUPFAM" id="SSF52743">
    <property type="entry name" value="Subtilisin-like"/>
    <property type="match status" value="1"/>
</dbReference>
<keyword evidence="6" id="KW-0460">Magnesium</keyword>
<evidence type="ECO:0000313" key="11">
    <source>
        <dbReference type="EMBL" id="KAK4373170.1"/>
    </source>
</evidence>
<dbReference type="GO" id="GO:0046872">
    <property type="term" value="F:metal ion binding"/>
    <property type="evidence" value="ECO:0007669"/>
    <property type="project" value="UniProtKB-KW"/>
</dbReference>
<keyword evidence="8" id="KW-0464">Manganese</keyword>
<proteinExistence type="inferred from homology"/>
<dbReference type="InterPro" id="IPR036852">
    <property type="entry name" value="Peptidase_S8/S53_dom_sf"/>
</dbReference>
<keyword evidence="4" id="KW-0479">Metal-binding</keyword>
<comment type="caution">
    <text evidence="11">The sequence shown here is derived from an EMBL/GenBank/DDBJ whole genome shotgun (WGS) entry which is preliminary data.</text>
</comment>
<evidence type="ECO:0000256" key="8">
    <source>
        <dbReference type="ARBA" id="ARBA00023211"/>
    </source>
</evidence>
<evidence type="ECO:0000256" key="5">
    <source>
        <dbReference type="ARBA" id="ARBA00022801"/>
    </source>
</evidence>
<dbReference type="InterPro" id="IPR037045">
    <property type="entry name" value="S8pro/Inhibitor_I9_sf"/>
</dbReference>
<dbReference type="PANTHER" id="PTHR13832:SF667">
    <property type="entry name" value="PROTEIN PHOSPHATASE 2C 14-RELATED"/>
    <property type="match status" value="1"/>
</dbReference>
<dbReference type="SMART" id="SM00332">
    <property type="entry name" value="PP2Cc"/>
    <property type="match status" value="1"/>
</dbReference>
<dbReference type="InterPro" id="IPR010259">
    <property type="entry name" value="S8pro/Inhibitor_I9"/>
</dbReference>
<dbReference type="Proteomes" id="UP001291623">
    <property type="component" value="Unassembled WGS sequence"/>
</dbReference>
<evidence type="ECO:0000256" key="4">
    <source>
        <dbReference type="ARBA" id="ARBA00022723"/>
    </source>
</evidence>
<dbReference type="PANTHER" id="PTHR13832">
    <property type="entry name" value="PROTEIN PHOSPHATASE 2C"/>
    <property type="match status" value="1"/>
</dbReference>
<dbReference type="SUPFAM" id="SSF81606">
    <property type="entry name" value="PP2C-like"/>
    <property type="match status" value="1"/>
</dbReference>
<feature type="domain" description="PPM-type phosphatase" evidence="10">
    <location>
        <begin position="65"/>
        <end position="416"/>
    </location>
</feature>
<dbReference type="AlphaFoldDB" id="A0AAE1SNH5"/>
<dbReference type="InterPro" id="IPR000222">
    <property type="entry name" value="PP2C_BS"/>
</dbReference>
<evidence type="ECO:0000256" key="1">
    <source>
        <dbReference type="ARBA" id="ARBA00001936"/>
    </source>
</evidence>
<dbReference type="PROSITE" id="PS01032">
    <property type="entry name" value="PPM_1"/>
    <property type="match status" value="1"/>
</dbReference>
<gene>
    <name evidence="11" type="ORF">RND71_008554</name>
</gene>
<evidence type="ECO:0000256" key="9">
    <source>
        <dbReference type="RuleBase" id="RU003465"/>
    </source>
</evidence>
<evidence type="ECO:0000256" key="3">
    <source>
        <dbReference type="ARBA" id="ARBA00013081"/>
    </source>
</evidence>
<dbReference type="Pfam" id="PF05922">
    <property type="entry name" value="Inhibitor_I9"/>
    <property type="match status" value="1"/>
</dbReference>
<dbReference type="GO" id="GO:0004722">
    <property type="term" value="F:protein serine/threonine phosphatase activity"/>
    <property type="evidence" value="ECO:0007669"/>
    <property type="project" value="UniProtKB-EC"/>
</dbReference>
<keyword evidence="5 9" id="KW-0378">Hydrolase</keyword>
<keyword evidence="12" id="KW-1185">Reference proteome</keyword>
<dbReference type="Gene3D" id="3.30.70.80">
    <property type="entry name" value="Peptidase S8 propeptide/proteinase inhibitor I9"/>
    <property type="match status" value="1"/>
</dbReference>
<evidence type="ECO:0000256" key="2">
    <source>
        <dbReference type="ARBA" id="ARBA00001946"/>
    </source>
</evidence>
<name>A0AAE1SNH5_9SOLA</name>
<dbReference type="InterPro" id="IPR015655">
    <property type="entry name" value="PP2C"/>
</dbReference>
<dbReference type="Pfam" id="PF00481">
    <property type="entry name" value="PP2C"/>
    <property type="match status" value="1"/>
</dbReference>
<keyword evidence="7 9" id="KW-0904">Protein phosphatase</keyword>
<dbReference type="InterPro" id="IPR001932">
    <property type="entry name" value="PPM-type_phosphatase-like_dom"/>
</dbReference>
<dbReference type="GO" id="GO:0006508">
    <property type="term" value="P:proteolysis"/>
    <property type="evidence" value="ECO:0007669"/>
    <property type="project" value="InterPro"/>
</dbReference>
<comment type="cofactor">
    <cofactor evidence="1">
        <name>Mn(2+)</name>
        <dbReference type="ChEBI" id="CHEBI:29035"/>
    </cofactor>
</comment>
<evidence type="ECO:0000313" key="12">
    <source>
        <dbReference type="Proteomes" id="UP001291623"/>
    </source>
</evidence>